<reference evidence="3" key="1">
    <citation type="journal article" date="2006" name="Science">
        <title>Phytophthora genome sequences uncover evolutionary origins and mechanisms of pathogenesis.</title>
        <authorList>
            <person name="Tyler B.M."/>
            <person name="Tripathy S."/>
            <person name="Zhang X."/>
            <person name="Dehal P."/>
            <person name="Jiang R.H."/>
            <person name="Aerts A."/>
            <person name="Arredondo F.D."/>
            <person name="Baxter L."/>
            <person name="Bensasson D."/>
            <person name="Beynon J.L."/>
            <person name="Chapman J."/>
            <person name="Damasceno C.M."/>
            <person name="Dorrance A.E."/>
            <person name="Dou D."/>
            <person name="Dickerman A.W."/>
            <person name="Dubchak I.L."/>
            <person name="Garbelotto M."/>
            <person name="Gijzen M."/>
            <person name="Gordon S.G."/>
            <person name="Govers F."/>
            <person name="Grunwald N.J."/>
            <person name="Huang W."/>
            <person name="Ivors K.L."/>
            <person name="Jones R.W."/>
            <person name="Kamoun S."/>
            <person name="Krampis K."/>
            <person name="Lamour K.H."/>
            <person name="Lee M.K."/>
            <person name="McDonald W.H."/>
            <person name="Medina M."/>
            <person name="Meijer H.J."/>
            <person name="Nordberg E.K."/>
            <person name="Maclean D.J."/>
            <person name="Ospina-Giraldo M.D."/>
            <person name="Morris P.F."/>
            <person name="Phuntumart V."/>
            <person name="Putnam N.H."/>
            <person name="Rash S."/>
            <person name="Rose J.K."/>
            <person name="Sakihama Y."/>
            <person name="Salamov A.A."/>
            <person name="Savidor A."/>
            <person name="Scheuring C.F."/>
            <person name="Smith B.M."/>
            <person name="Sobral B.W."/>
            <person name="Terry A."/>
            <person name="Torto-Alalibo T.A."/>
            <person name="Win J."/>
            <person name="Xu Z."/>
            <person name="Zhang H."/>
            <person name="Grigoriev I.V."/>
            <person name="Rokhsar D.S."/>
            <person name="Boore J.L."/>
        </authorList>
    </citation>
    <scope>NUCLEOTIDE SEQUENCE [LARGE SCALE GENOMIC DNA]</scope>
    <source>
        <strain evidence="3">Pr102</strain>
    </source>
</reference>
<dbReference type="InParanoid" id="H3GX63"/>
<reference evidence="2" key="2">
    <citation type="submission" date="2015-06" db="UniProtKB">
        <authorList>
            <consortium name="EnsemblProtists"/>
        </authorList>
    </citation>
    <scope>IDENTIFICATION</scope>
    <source>
        <strain evidence="2">Pr102</strain>
    </source>
</reference>
<accession>H3GX63</accession>
<feature type="compositionally biased region" description="Low complexity" evidence="1">
    <location>
        <begin position="1"/>
        <end position="24"/>
    </location>
</feature>
<dbReference type="AlphaFoldDB" id="H3GX63"/>
<evidence type="ECO:0000313" key="2">
    <source>
        <dbReference type="EnsemblProtists" id="Phyra82159"/>
    </source>
</evidence>
<dbReference type="EnsemblProtists" id="Phyra82159">
    <property type="protein sequence ID" value="Phyra82159"/>
    <property type="gene ID" value="Phyra82159"/>
</dbReference>
<dbReference type="VEuPathDB" id="FungiDB:KRP23_15155"/>
<dbReference type="HOGENOM" id="CLU_1126406_0_0_1"/>
<dbReference type="EMBL" id="DS566065">
    <property type="status" value="NOT_ANNOTATED_CDS"/>
    <property type="molecule type" value="Genomic_DNA"/>
</dbReference>
<sequence length="236" mass="27045">MSPDASTESSSSPSSVSNAQVAPAPKKKRVRRQQVELQQLRELAGKLEHRLEQLKKRRVASCAPSKNNECLSSNSLNKVNYGPVCVWETIADRQFRERLRVVKQNEELKLTLRSQSNMAQTLQIRVQKALGGEQQQTERAMLQRQNEDDRYWDMQSGDDEGIFAALLTLVVRIRLEVKRRRVEDPRSALSYATWGISVGEPHSHQVVSDWYRQKLSEILVEEDWRAFRGGETAVTI</sequence>
<evidence type="ECO:0000256" key="1">
    <source>
        <dbReference type="SAM" id="MobiDB-lite"/>
    </source>
</evidence>
<protein>
    <submittedName>
        <fullName evidence="2">Uncharacterized protein</fullName>
    </submittedName>
</protein>
<name>H3GX63_PHYRM</name>
<feature type="region of interest" description="Disordered" evidence="1">
    <location>
        <begin position="1"/>
        <end position="33"/>
    </location>
</feature>
<dbReference type="eggNOG" id="ENOG502REPV">
    <property type="taxonomic scope" value="Eukaryota"/>
</dbReference>
<proteinExistence type="predicted"/>
<evidence type="ECO:0000313" key="3">
    <source>
        <dbReference type="Proteomes" id="UP000005238"/>
    </source>
</evidence>
<dbReference type="Proteomes" id="UP000005238">
    <property type="component" value="Unassembled WGS sequence"/>
</dbReference>
<organism evidence="2 3">
    <name type="scientific">Phytophthora ramorum</name>
    <name type="common">Sudden oak death agent</name>
    <dbReference type="NCBI Taxonomy" id="164328"/>
    <lineage>
        <taxon>Eukaryota</taxon>
        <taxon>Sar</taxon>
        <taxon>Stramenopiles</taxon>
        <taxon>Oomycota</taxon>
        <taxon>Peronosporomycetes</taxon>
        <taxon>Peronosporales</taxon>
        <taxon>Peronosporaceae</taxon>
        <taxon>Phytophthora</taxon>
    </lineage>
</organism>
<keyword evidence="3" id="KW-1185">Reference proteome</keyword>